<organism evidence="2">
    <name type="scientific">Alexandrium catenella</name>
    <name type="common">Red tide dinoflagellate</name>
    <name type="synonym">Gonyaulax catenella</name>
    <dbReference type="NCBI Taxonomy" id="2925"/>
    <lineage>
        <taxon>Eukaryota</taxon>
        <taxon>Sar</taxon>
        <taxon>Alveolata</taxon>
        <taxon>Dinophyceae</taxon>
        <taxon>Gonyaulacales</taxon>
        <taxon>Pyrocystaceae</taxon>
        <taxon>Alexandrium</taxon>
    </lineage>
</organism>
<accession>A0A7S1WTN9</accession>
<proteinExistence type="predicted"/>
<name>A0A7S1WTN9_ALECA</name>
<dbReference type="EMBL" id="HBGE01106626">
    <property type="protein sequence ID" value="CAD9186853.1"/>
    <property type="molecule type" value="Transcribed_RNA"/>
</dbReference>
<evidence type="ECO:0000259" key="1">
    <source>
        <dbReference type="Pfam" id="PF22589"/>
    </source>
</evidence>
<dbReference type="PANTHER" id="PTHR35826:SF1">
    <property type="entry name" value="PROTEIN ATP6V1FNB-LIKE"/>
    <property type="match status" value="1"/>
</dbReference>
<gene>
    <name evidence="2" type="ORF">ACAT0790_LOCUS63627</name>
</gene>
<protein>
    <recommendedName>
        <fullName evidence="1">Sperm microtubule inner protein 1 C-terminal domain-containing protein</fullName>
    </recommendedName>
</protein>
<dbReference type="InterPro" id="IPR054323">
    <property type="entry name" value="SPMIP1_C"/>
</dbReference>
<feature type="domain" description="Sperm microtubule inner protein 1 C-terminal" evidence="1">
    <location>
        <begin position="68"/>
        <end position="151"/>
    </location>
</feature>
<reference evidence="2" key="1">
    <citation type="submission" date="2021-01" db="EMBL/GenBank/DDBJ databases">
        <authorList>
            <person name="Corre E."/>
            <person name="Pelletier E."/>
            <person name="Niang G."/>
            <person name="Scheremetjew M."/>
            <person name="Finn R."/>
            <person name="Kale V."/>
            <person name="Holt S."/>
            <person name="Cochrane G."/>
            <person name="Meng A."/>
            <person name="Brown T."/>
            <person name="Cohen L."/>
        </authorList>
    </citation>
    <scope>NUCLEOTIDE SEQUENCE</scope>
    <source>
        <strain evidence="2">OF101</strain>
    </source>
</reference>
<sequence length="156" mass="17092">MAMDHTLANIYKESINKENKAYRKWKDAGGSSSALAGATASLSPKKLPSCSLNLLDQTYGMVKNPHVPTAPVETPADQLLRYGVSAEGQGRSAYLTRQTRQGPAERYGRQVTSSHEIGWTSRAATKTYTCSPFARRPLVNMQFYRPMGVSFSTGTL</sequence>
<evidence type="ECO:0000313" key="2">
    <source>
        <dbReference type="EMBL" id="CAD9186853.1"/>
    </source>
</evidence>
<dbReference type="Pfam" id="PF22589">
    <property type="entry name" value="SPMIP1"/>
    <property type="match status" value="1"/>
</dbReference>
<dbReference type="PANTHER" id="PTHR35826">
    <property type="entry name" value="PROTEIN ATP6V1FNB-LIKE"/>
    <property type="match status" value="1"/>
</dbReference>
<dbReference type="AlphaFoldDB" id="A0A7S1WTN9"/>